<accession>K4LTN8</accession>
<dbReference type="Proteomes" id="UP000000467">
    <property type="component" value="Chromosome"/>
</dbReference>
<dbReference type="AlphaFoldDB" id="K4LTN8"/>
<reference evidence="1 2" key="1">
    <citation type="journal article" date="2012" name="BMC Genomics">
        <title>Genome-guided analysis of physiological and morphological traits of the fermentative acetate oxidizer Thermacetogenium phaeum.</title>
        <authorList>
            <person name="Oehler D."/>
            <person name="Poehlein A."/>
            <person name="Leimbach A."/>
            <person name="Muller N."/>
            <person name="Daniel R."/>
            <person name="Gottschalk G."/>
            <person name="Schink B."/>
        </authorList>
    </citation>
    <scope>NUCLEOTIDE SEQUENCE [LARGE SCALE GENOMIC DNA]</scope>
    <source>
        <strain evidence="2">ATCC BAA-254 / DSM 26808 / PB</strain>
    </source>
</reference>
<dbReference type="InterPro" id="IPR010982">
    <property type="entry name" value="Lambda_DNA-bd_dom_sf"/>
</dbReference>
<dbReference type="SUPFAM" id="SSF47413">
    <property type="entry name" value="lambda repressor-like DNA-binding domains"/>
    <property type="match status" value="1"/>
</dbReference>
<dbReference type="OrthoDB" id="9812495at2"/>
<protein>
    <recommendedName>
        <fullName evidence="3">HTH cro/C1-type domain-containing protein</fullName>
    </recommendedName>
</protein>
<keyword evidence="2" id="KW-1185">Reference proteome</keyword>
<evidence type="ECO:0000313" key="2">
    <source>
        <dbReference type="Proteomes" id="UP000000467"/>
    </source>
</evidence>
<dbReference type="GO" id="GO:0003677">
    <property type="term" value="F:DNA binding"/>
    <property type="evidence" value="ECO:0007669"/>
    <property type="project" value="InterPro"/>
</dbReference>
<dbReference type="HOGENOM" id="CLU_2511614_0_0_9"/>
<name>K4LTN8_THEPS</name>
<dbReference type="STRING" id="1089553.Tph_c11880"/>
<gene>
    <name evidence="1" type="ordered locus">Tph_c11880</name>
</gene>
<proteinExistence type="predicted"/>
<dbReference type="EMBL" id="CP003732">
    <property type="protein sequence ID" value="AFV11409.1"/>
    <property type="molecule type" value="Genomic_DNA"/>
</dbReference>
<sequence length="85" mass="9472">MKKIGIRPGVLNALQEKYSLSDTGLARKIGIDVSMLWRIKHGRSRPGAGFIARTLAVFPEINFEDAFCIEDLHGSDAKREGSERE</sequence>
<evidence type="ECO:0008006" key="3">
    <source>
        <dbReference type="Google" id="ProtNLM"/>
    </source>
</evidence>
<organism evidence="1 2">
    <name type="scientific">Thermacetogenium phaeum (strain ATCC BAA-254 / DSM 26808 / PB)</name>
    <dbReference type="NCBI Taxonomy" id="1089553"/>
    <lineage>
        <taxon>Bacteria</taxon>
        <taxon>Bacillati</taxon>
        <taxon>Bacillota</taxon>
        <taxon>Clostridia</taxon>
        <taxon>Thermoanaerobacterales</taxon>
        <taxon>Thermoanaerobacteraceae</taxon>
        <taxon>Thermacetogenium</taxon>
    </lineage>
</organism>
<dbReference type="RefSeq" id="WP_015050290.1">
    <property type="nucleotide sequence ID" value="NC_018870.1"/>
</dbReference>
<evidence type="ECO:0000313" key="1">
    <source>
        <dbReference type="EMBL" id="AFV11409.1"/>
    </source>
</evidence>
<dbReference type="KEGG" id="tpz:Tph_c11880"/>